<feature type="transmembrane region" description="Helical" evidence="5">
    <location>
        <begin position="56"/>
        <end position="74"/>
    </location>
</feature>
<dbReference type="InterPro" id="IPR019931">
    <property type="entry name" value="LPXTG_anchor"/>
</dbReference>
<evidence type="ECO:0000256" key="3">
    <source>
        <dbReference type="ARBA" id="ARBA00022729"/>
    </source>
</evidence>
<evidence type="ECO:0000256" key="2">
    <source>
        <dbReference type="ARBA" id="ARBA00022525"/>
    </source>
</evidence>
<evidence type="ECO:0000256" key="1">
    <source>
        <dbReference type="ARBA" id="ARBA00022512"/>
    </source>
</evidence>
<keyword evidence="1" id="KW-0134">Cell wall</keyword>
<gene>
    <name evidence="7" type="ORF">QEZ38_00290</name>
</gene>
<keyword evidence="3" id="KW-0732">Signal</keyword>
<dbReference type="PROSITE" id="PS50847">
    <property type="entry name" value="GRAM_POS_ANCHORING"/>
    <property type="match status" value="1"/>
</dbReference>
<evidence type="ECO:0000313" key="7">
    <source>
        <dbReference type="EMBL" id="MDI1473129.1"/>
    </source>
</evidence>
<evidence type="ECO:0000256" key="5">
    <source>
        <dbReference type="SAM" id="Phobius"/>
    </source>
</evidence>
<feature type="domain" description="Gram-positive cocci surface proteins LPxTG" evidence="6">
    <location>
        <begin position="46"/>
        <end position="79"/>
    </location>
</feature>
<organism evidence="7 8">
    <name type="scientific">Streptococcus taonis</name>
    <dbReference type="NCBI Taxonomy" id="3041623"/>
    <lineage>
        <taxon>Bacteria</taxon>
        <taxon>Bacillati</taxon>
        <taxon>Bacillota</taxon>
        <taxon>Bacilli</taxon>
        <taxon>Lactobacillales</taxon>
        <taxon>Streptococcaceae</taxon>
        <taxon>Streptococcus</taxon>
    </lineage>
</organism>
<reference evidence="7" key="1">
    <citation type="submission" date="2023-04" db="EMBL/GenBank/DDBJ databases">
        <title>A new Streptococcus species isolated from the patient with bacteremia.</title>
        <authorList>
            <person name="Chen Y.-S."/>
            <person name="Lee C.-Y."/>
            <person name="Chan C.-K."/>
        </authorList>
    </citation>
    <scope>NUCLEOTIDE SEQUENCE</scope>
    <source>
        <strain evidence="7">ST22-14</strain>
    </source>
</reference>
<sequence>FVTKDLGLYAIVYKEQNQEPVESAHGPAVNGEVLENASGQASVARLPETGESRSDTAVFLASLSLVLSVALLTVKRKEK</sequence>
<keyword evidence="5" id="KW-0472">Membrane</keyword>
<keyword evidence="2" id="KW-0964">Secreted</keyword>
<dbReference type="RefSeq" id="WP_281334615.1">
    <property type="nucleotide sequence ID" value="NZ_JARZZP010000001.1"/>
</dbReference>
<evidence type="ECO:0000256" key="4">
    <source>
        <dbReference type="ARBA" id="ARBA00023088"/>
    </source>
</evidence>
<keyword evidence="4" id="KW-0572">Peptidoglycan-anchor</keyword>
<evidence type="ECO:0000259" key="6">
    <source>
        <dbReference type="PROSITE" id="PS50847"/>
    </source>
</evidence>
<evidence type="ECO:0000313" key="8">
    <source>
        <dbReference type="Proteomes" id="UP001160991"/>
    </source>
</evidence>
<name>A0ABT6PB30_9STRE</name>
<feature type="non-terminal residue" evidence="7">
    <location>
        <position position="1"/>
    </location>
</feature>
<dbReference type="NCBIfam" id="TIGR01167">
    <property type="entry name" value="LPXTG_anchor"/>
    <property type="match status" value="1"/>
</dbReference>
<dbReference type="Pfam" id="PF00746">
    <property type="entry name" value="Gram_pos_anchor"/>
    <property type="match status" value="1"/>
</dbReference>
<comment type="caution">
    <text evidence="7">The sequence shown here is derived from an EMBL/GenBank/DDBJ whole genome shotgun (WGS) entry which is preliminary data.</text>
</comment>
<keyword evidence="5" id="KW-1133">Transmembrane helix</keyword>
<protein>
    <submittedName>
        <fullName evidence="7">LPXTG cell wall anchor domain-containing protein</fullName>
    </submittedName>
</protein>
<keyword evidence="5" id="KW-0812">Transmembrane</keyword>
<dbReference type="Proteomes" id="UP001160991">
    <property type="component" value="Unassembled WGS sequence"/>
</dbReference>
<proteinExistence type="predicted"/>
<keyword evidence="8" id="KW-1185">Reference proteome</keyword>
<accession>A0ABT6PB30</accession>
<dbReference type="EMBL" id="JARZZP010000001">
    <property type="protein sequence ID" value="MDI1473129.1"/>
    <property type="molecule type" value="Genomic_DNA"/>
</dbReference>